<keyword evidence="3" id="KW-1185">Reference proteome</keyword>
<reference evidence="2" key="1">
    <citation type="journal article" date="2021" name="J Fungi (Basel)">
        <title>Virulence traits and population genomics of the black yeast Aureobasidium melanogenum.</title>
        <authorList>
            <person name="Cernosa A."/>
            <person name="Sun X."/>
            <person name="Gostincar C."/>
            <person name="Fang C."/>
            <person name="Gunde-Cimerman N."/>
            <person name="Song Z."/>
        </authorList>
    </citation>
    <scope>NUCLEOTIDE SEQUENCE</scope>
    <source>
        <strain evidence="2">EXF-9298</strain>
    </source>
</reference>
<dbReference type="EMBL" id="JAHFXS010001461">
    <property type="protein sequence ID" value="KAG9977391.1"/>
    <property type="molecule type" value="Genomic_DNA"/>
</dbReference>
<feature type="region of interest" description="Disordered" evidence="1">
    <location>
        <begin position="121"/>
        <end position="140"/>
    </location>
</feature>
<evidence type="ECO:0000313" key="3">
    <source>
        <dbReference type="Proteomes" id="UP000729357"/>
    </source>
</evidence>
<dbReference type="AlphaFoldDB" id="A0A9P8FN33"/>
<feature type="region of interest" description="Disordered" evidence="1">
    <location>
        <begin position="167"/>
        <end position="188"/>
    </location>
</feature>
<reference evidence="2" key="2">
    <citation type="submission" date="2021-08" db="EMBL/GenBank/DDBJ databases">
        <authorList>
            <person name="Gostincar C."/>
            <person name="Sun X."/>
            <person name="Song Z."/>
            <person name="Gunde-Cimerman N."/>
        </authorList>
    </citation>
    <scope>NUCLEOTIDE SEQUENCE</scope>
    <source>
        <strain evidence="2">EXF-9298</strain>
    </source>
</reference>
<name>A0A9P8FN33_AURME</name>
<dbReference type="Proteomes" id="UP000729357">
    <property type="component" value="Unassembled WGS sequence"/>
</dbReference>
<gene>
    <name evidence="2" type="ORF">KCU98_g10095</name>
</gene>
<comment type="caution">
    <text evidence="2">The sequence shown here is derived from an EMBL/GenBank/DDBJ whole genome shotgun (WGS) entry which is preliminary data.</text>
</comment>
<feature type="non-terminal residue" evidence="2">
    <location>
        <position position="1"/>
    </location>
</feature>
<evidence type="ECO:0000313" key="2">
    <source>
        <dbReference type="EMBL" id="KAG9977391.1"/>
    </source>
</evidence>
<evidence type="ECO:0000256" key="1">
    <source>
        <dbReference type="SAM" id="MobiDB-lite"/>
    </source>
</evidence>
<feature type="compositionally biased region" description="Basic and acidic residues" evidence="1">
    <location>
        <begin position="131"/>
        <end position="140"/>
    </location>
</feature>
<accession>A0A9P8FN33</accession>
<proteinExistence type="predicted"/>
<protein>
    <submittedName>
        <fullName evidence="2">Uncharacterized protein</fullName>
    </submittedName>
</protein>
<sequence length="311" mass="35366">MKGSVAQKKNVPNKRLAAILAKIIEDFDLMGTLDTQDNDQLQSDAIRETSQELTCLRFKLFDIVPPTLGPLEDERLEPYNRCWIIAKYVVYCQQMKVAAFETRFPVDGEFKDKNFTPGMTPTWMRQKKKTRDPEAIKSDAMKRADALSKKKFTVRYYARLNNPDSRDDLEENYEKAEAEGTDPLTNSCTSHKSVPDNIIFVDLSTAALSCLSIFAARANVVYQRMDTNGSSEESADLMIDPRQFIRAILEDELNDDFDFHIGVTARPFENNVNIFEFDVPPHLRSYFRPIGAGVPRDITATSTRFHGGKKA</sequence>
<organism evidence="2 3">
    <name type="scientific">Aureobasidium melanogenum</name>
    <name type="common">Aureobasidium pullulans var. melanogenum</name>
    <dbReference type="NCBI Taxonomy" id="46634"/>
    <lineage>
        <taxon>Eukaryota</taxon>
        <taxon>Fungi</taxon>
        <taxon>Dikarya</taxon>
        <taxon>Ascomycota</taxon>
        <taxon>Pezizomycotina</taxon>
        <taxon>Dothideomycetes</taxon>
        <taxon>Dothideomycetidae</taxon>
        <taxon>Dothideales</taxon>
        <taxon>Saccotheciaceae</taxon>
        <taxon>Aureobasidium</taxon>
    </lineage>
</organism>